<reference evidence="2 3" key="1">
    <citation type="journal article" date="2016" name="Nat. Commun.">
        <title>Thousands of microbial genomes shed light on interconnected biogeochemical processes in an aquifer system.</title>
        <authorList>
            <person name="Anantharaman K."/>
            <person name="Brown C.T."/>
            <person name="Hug L.A."/>
            <person name="Sharon I."/>
            <person name="Castelle C.J."/>
            <person name="Probst A.J."/>
            <person name="Thomas B.C."/>
            <person name="Singh A."/>
            <person name="Wilkins M.J."/>
            <person name="Karaoz U."/>
            <person name="Brodie E.L."/>
            <person name="Williams K.H."/>
            <person name="Hubbard S.S."/>
            <person name="Banfield J.F."/>
        </authorList>
    </citation>
    <scope>NUCLEOTIDE SEQUENCE [LARGE SCALE GENOMIC DNA]</scope>
</reference>
<sequence length="193" mass="22437">MATVALPYTEEDIFEYYEALQEVRLIDIRQRERRERFERINKGVRTTSLAAVFIVFLIAGVSDLLSLIDLGWITSWLFSLLMWTFIKNRISAIEKSSEEMGEFAQELEQDLKTYALEANLEIVKSKPPSYGRIFIRDTIITQAIELVPVIDVLPFYLGQMVKALRDQQKIRRDAQKMVAYCEQMLDMLESKGV</sequence>
<evidence type="ECO:0008006" key="4">
    <source>
        <dbReference type="Google" id="ProtNLM"/>
    </source>
</evidence>
<keyword evidence="1" id="KW-0472">Membrane</keyword>
<proteinExistence type="predicted"/>
<accession>A0A1F8GSC5</accession>
<organism evidence="2 3">
    <name type="scientific">Candidatus Yanofskybacteria bacterium RIFCSPLOWO2_01_FULL_49_17</name>
    <dbReference type="NCBI Taxonomy" id="1802700"/>
    <lineage>
        <taxon>Bacteria</taxon>
        <taxon>Candidatus Yanofskyibacteriota</taxon>
    </lineage>
</organism>
<comment type="caution">
    <text evidence="2">The sequence shown here is derived from an EMBL/GenBank/DDBJ whole genome shotgun (WGS) entry which is preliminary data.</text>
</comment>
<dbReference type="Proteomes" id="UP000178444">
    <property type="component" value="Unassembled WGS sequence"/>
</dbReference>
<feature type="transmembrane region" description="Helical" evidence="1">
    <location>
        <begin position="43"/>
        <end position="61"/>
    </location>
</feature>
<keyword evidence="1" id="KW-1133">Transmembrane helix</keyword>
<evidence type="ECO:0000256" key="1">
    <source>
        <dbReference type="SAM" id="Phobius"/>
    </source>
</evidence>
<feature type="transmembrane region" description="Helical" evidence="1">
    <location>
        <begin position="67"/>
        <end position="86"/>
    </location>
</feature>
<name>A0A1F8GSC5_9BACT</name>
<gene>
    <name evidence="2" type="ORF">A2941_02150</name>
</gene>
<evidence type="ECO:0000313" key="3">
    <source>
        <dbReference type="Proteomes" id="UP000178444"/>
    </source>
</evidence>
<dbReference type="EMBL" id="MGKO01000001">
    <property type="protein sequence ID" value="OGN28315.1"/>
    <property type="molecule type" value="Genomic_DNA"/>
</dbReference>
<dbReference type="AlphaFoldDB" id="A0A1F8GSC5"/>
<evidence type="ECO:0000313" key="2">
    <source>
        <dbReference type="EMBL" id="OGN28315.1"/>
    </source>
</evidence>
<keyword evidence="1" id="KW-0812">Transmembrane</keyword>
<protein>
    <recommendedName>
        <fullName evidence="4">SMODS and SLOG-associating 2TM effector domain-containing protein</fullName>
    </recommendedName>
</protein>